<dbReference type="Pfam" id="PF00646">
    <property type="entry name" value="F-box"/>
    <property type="match status" value="1"/>
</dbReference>
<dbReference type="InterPro" id="IPR036047">
    <property type="entry name" value="F-box-like_dom_sf"/>
</dbReference>
<evidence type="ECO:0000259" key="2">
    <source>
        <dbReference type="SMART" id="SM00579"/>
    </source>
</evidence>
<dbReference type="SUPFAM" id="SSF52047">
    <property type="entry name" value="RNI-like"/>
    <property type="match status" value="1"/>
</dbReference>
<dbReference type="Gramene" id="OE9A028403T2">
    <property type="protein sequence ID" value="OE9A028403C2"/>
    <property type="gene ID" value="OE9A028403"/>
</dbReference>
<dbReference type="PANTHER" id="PTHR31900:SF30">
    <property type="entry name" value="SUPERFAMILY PROTEIN, PUTATIVE-RELATED"/>
    <property type="match status" value="1"/>
</dbReference>
<dbReference type="Proteomes" id="UP000594638">
    <property type="component" value="Unassembled WGS sequence"/>
</dbReference>
<dbReference type="AlphaFoldDB" id="A0A8S0R5W2"/>
<dbReference type="Gene3D" id="1.20.1280.50">
    <property type="match status" value="1"/>
</dbReference>
<dbReference type="SMART" id="SM00579">
    <property type="entry name" value="FBD"/>
    <property type="match status" value="1"/>
</dbReference>
<evidence type="ECO:0000259" key="1">
    <source>
        <dbReference type="SMART" id="SM00256"/>
    </source>
</evidence>
<organism evidence="3 4">
    <name type="scientific">Olea europaea subsp. europaea</name>
    <dbReference type="NCBI Taxonomy" id="158383"/>
    <lineage>
        <taxon>Eukaryota</taxon>
        <taxon>Viridiplantae</taxon>
        <taxon>Streptophyta</taxon>
        <taxon>Embryophyta</taxon>
        <taxon>Tracheophyta</taxon>
        <taxon>Spermatophyta</taxon>
        <taxon>Magnoliopsida</taxon>
        <taxon>eudicotyledons</taxon>
        <taxon>Gunneridae</taxon>
        <taxon>Pentapetalae</taxon>
        <taxon>asterids</taxon>
        <taxon>lamiids</taxon>
        <taxon>Lamiales</taxon>
        <taxon>Oleaceae</taxon>
        <taxon>Oleeae</taxon>
        <taxon>Olea</taxon>
    </lineage>
</organism>
<dbReference type="PANTHER" id="PTHR31900">
    <property type="entry name" value="F-BOX/RNI SUPERFAMILY PROTEIN-RELATED"/>
    <property type="match status" value="1"/>
</dbReference>
<protein>
    <submittedName>
        <fullName evidence="3">F-box At4g22280-like</fullName>
    </submittedName>
</protein>
<dbReference type="InterPro" id="IPR006566">
    <property type="entry name" value="FBD"/>
</dbReference>
<sequence length="479" mass="54137">MIGSFKQQKVSENQNIDNGDDKMSHLPDCILHHILSFLPTKEAVATCILSKRWKFLWTSVPSIDFDDSLLYSSRGNIWHSHEVIHFMNFVERVLLLRDASSIKKFRLSCRVCFSASHVHEWVSAAIGHNVQELDLCLFVDEPFMLPSCVFDNASLKTVKFEMNCILQLPTYISFPCLQKLQLCLVTFPKGNSMQKLFSSCPSLEELAVLDCEWMNLSRITISIPSLKSLTIDDLPFCSVDDLRGCEIKIDAGNLTFFKYSGYLSNEIHLCDLSSSAFASIHIPIIRERRWQVACRTVKLFGGLKNVSSLRISSGTIKCLFLADDVLDHIPMFQNLTHLELSRGFENNFIGVLLEFLQFLPKLESLLFLEVDICNLCACYGTQYWAGPDNGVGTGEGDYMPKSVPDCVLSTLKMVNFQKFQGCNPEMRLLKFLLKNALVLEKINLFCSQSLSGDLENQKKIGNQLRGLSIGSKHCTLAFM</sequence>
<feature type="domain" description="FBD" evidence="2">
    <location>
        <begin position="405"/>
        <end position="479"/>
    </location>
</feature>
<feature type="domain" description="F-box" evidence="1">
    <location>
        <begin position="26"/>
        <end position="65"/>
    </location>
</feature>
<dbReference type="InterPro" id="IPR053781">
    <property type="entry name" value="F-box_AtFBL13-like"/>
</dbReference>
<comment type="caution">
    <text evidence="3">The sequence shown here is derived from an EMBL/GenBank/DDBJ whole genome shotgun (WGS) entry which is preliminary data.</text>
</comment>
<dbReference type="Pfam" id="PF24758">
    <property type="entry name" value="LRR_At5g56370"/>
    <property type="match status" value="1"/>
</dbReference>
<evidence type="ECO:0000313" key="4">
    <source>
        <dbReference type="Proteomes" id="UP000594638"/>
    </source>
</evidence>
<reference evidence="3 4" key="1">
    <citation type="submission" date="2019-12" db="EMBL/GenBank/DDBJ databases">
        <authorList>
            <person name="Alioto T."/>
            <person name="Alioto T."/>
            <person name="Gomez Garrido J."/>
        </authorList>
    </citation>
    <scope>NUCLEOTIDE SEQUENCE [LARGE SCALE GENOMIC DNA]</scope>
</reference>
<dbReference type="InterPro" id="IPR050232">
    <property type="entry name" value="FBL13/AtMIF1-like"/>
</dbReference>
<dbReference type="EMBL" id="CACTIH010002167">
    <property type="protein sequence ID" value="CAA2974349.1"/>
    <property type="molecule type" value="Genomic_DNA"/>
</dbReference>
<dbReference type="Gene3D" id="3.80.10.10">
    <property type="entry name" value="Ribonuclease Inhibitor"/>
    <property type="match status" value="1"/>
</dbReference>
<name>A0A8S0R5W2_OLEEU</name>
<keyword evidence="4" id="KW-1185">Reference proteome</keyword>
<dbReference type="InterPro" id="IPR001810">
    <property type="entry name" value="F-box_dom"/>
</dbReference>
<dbReference type="OrthoDB" id="896987at2759"/>
<proteinExistence type="predicted"/>
<dbReference type="SMART" id="SM00256">
    <property type="entry name" value="FBOX"/>
    <property type="match status" value="1"/>
</dbReference>
<dbReference type="Gramene" id="OE9A028403T4">
    <property type="protein sequence ID" value="OE9A028403C4"/>
    <property type="gene ID" value="OE9A028403"/>
</dbReference>
<dbReference type="InterPro" id="IPR032675">
    <property type="entry name" value="LRR_dom_sf"/>
</dbReference>
<evidence type="ECO:0000313" key="3">
    <source>
        <dbReference type="EMBL" id="CAA2974349.1"/>
    </source>
</evidence>
<gene>
    <name evidence="3" type="ORF">OLEA9_A028403</name>
</gene>
<dbReference type="CDD" id="cd22160">
    <property type="entry name" value="F-box_AtFBL13-like"/>
    <property type="match status" value="1"/>
</dbReference>
<dbReference type="InterPro" id="IPR055411">
    <property type="entry name" value="LRR_FXL15/At3g58940/PEG3-like"/>
</dbReference>
<dbReference type="Pfam" id="PF08387">
    <property type="entry name" value="FBD"/>
    <property type="match status" value="1"/>
</dbReference>
<dbReference type="SUPFAM" id="SSF81383">
    <property type="entry name" value="F-box domain"/>
    <property type="match status" value="1"/>
</dbReference>
<accession>A0A8S0R5W2</accession>